<dbReference type="AlphaFoldDB" id="A0A9N9GE19"/>
<keyword evidence="2" id="KW-0808">Transferase</keyword>
<evidence type="ECO:0000313" key="6">
    <source>
        <dbReference type="Proteomes" id="UP000789508"/>
    </source>
</evidence>
<dbReference type="InterPro" id="IPR036464">
    <property type="entry name" value="Rubisco_LSMT_subst-bd_sf"/>
</dbReference>
<evidence type="ECO:0000313" key="5">
    <source>
        <dbReference type="EMBL" id="CAG8599732.1"/>
    </source>
</evidence>
<protein>
    <submittedName>
        <fullName evidence="5">9550_t:CDS:1</fullName>
    </submittedName>
</protein>
<evidence type="ECO:0000256" key="2">
    <source>
        <dbReference type="ARBA" id="ARBA00022679"/>
    </source>
</evidence>
<reference evidence="5" key="1">
    <citation type="submission" date="2021-06" db="EMBL/GenBank/DDBJ databases">
        <authorList>
            <person name="Kallberg Y."/>
            <person name="Tangrot J."/>
            <person name="Rosling A."/>
        </authorList>
    </citation>
    <scope>NUCLEOTIDE SEQUENCE</scope>
    <source>
        <strain evidence="5">FL130A</strain>
    </source>
</reference>
<feature type="coiled-coil region" evidence="4">
    <location>
        <begin position="413"/>
        <end position="440"/>
    </location>
</feature>
<dbReference type="Proteomes" id="UP000789508">
    <property type="component" value="Unassembled WGS sequence"/>
</dbReference>
<evidence type="ECO:0000256" key="4">
    <source>
        <dbReference type="SAM" id="Coils"/>
    </source>
</evidence>
<dbReference type="InterPro" id="IPR046341">
    <property type="entry name" value="SET_dom_sf"/>
</dbReference>
<sequence>MLETEASTLDAFLSWAKGQGVESDVAIEKVPDKGLGVVSKKRHFRDNSRVIFVPSVVLVNASKIIRYAKEEAPKLDSFYQALRRDGISTTERIIIMSFILFELVGRLSLGESAPPPSLWKPYLDILPRKLHTPMFYNGTLKACLDGTSLSSAVDSKLNKLRREFDSLKPYFNKWRASSSTLQPDAATNVDVVTLEDFKWADGVFWSRVLSFGSRMEALSIDKSTLESEIDDLHLVPFIDVANHSLTPLARWEVLTDGAELTLTKSSNQEPIPPETEICISYGEKSNCELLFLHGFALKDDPWSAISFPVPFLEGDQIVDEKLLFMKYHGIKSSVSLSRKNDGIELPHEAIRAMWLCVLDEGDGLKITTCDTKPHLVELSFDGKVISSLEMLDSVIQGGKLFPVIELRVVQIILDAVENLLSNLRQTNERVLKLMETANSREIEYIKIYREDEHRFLEFAVEEFTRKREVLMNNEGFERFERYFSE</sequence>
<keyword evidence="3" id="KW-0949">S-adenosyl-L-methionine</keyword>
<keyword evidence="1" id="KW-0489">Methyltransferase</keyword>
<evidence type="ECO:0000256" key="1">
    <source>
        <dbReference type="ARBA" id="ARBA00022603"/>
    </source>
</evidence>
<dbReference type="Gene3D" id="3.90.1410.10">
    <property type="entry name" value="set domain protein methyltransferase, domain 1"/>
    <property type="match status" value="1"/>
</dbReference>
<comment type="caution">
    <text evidence="5">The sequence shown here is derived from an EMBL/GenBank/DDBJ whole genome shotgun (WGS) entry which is preliminary data.</text>
</comment>
<dbReference type="GO" id="GO:0016279">
    <property type="term" value="F:protein-lysine N-methyltransferase activity"/>
    <property type="evidence" value="ECO:0007669"/>
    <property type="project" value="TreeGrafter"/>
</dbReference>
<dbReference type="OrthoDB" id="441812at2759"/>
<gene>
    <name evidence="5" type="ORF">ALEPTO_LOCUS8086</name>
</gene>
<dbReference type="InterPro" id="IPR050600">
    <property type="entry name" value="SETD3_SETD6_MTase"/>
</dbReference>
<keyword evidence="6" id="KW-1185">Reference proteome</keyword>
<evidence type="ECO:0000256" key="3">
    <source>
        <dbReference type="ARBA" id="ARBA00022691"/>
    </source>
</evidence>
<dbReference type="Gene3D" id="3.90.1420.10">
    <property type="entry name" value="Rubisco LSMT, substrate-binding domain"/>
    <property type="match status" value="1"/>
</dbReference>
<dbReference type="PANTHER" id="PTHR13271">
    <property type="entry name" value="UNCHARACTERIZED PUTATIVE METHYLTRANSFERASE"/>
    <property type="match status" value="1"/>
</dbReference>
<dbReference type="EMBL" id="CAJVPS010004132">
    <property type="protein sequence ID" value="CAG8599732.1"/>
    <property type="molecule type" value="Genomic_DNA"/>
</dbReference>
<organism evidence="5 6">
    <name type="scientific">Ambispora leptoticha</name>
    <dbReference type="NCBI Taxonomy" id="144679"/>
    <lineage>
        <taxon>Eukaryota</taxon>
        <taxon>Fungi</taxon>
        <taxon>Fungi incertae sedis</taxon>
        <taxon>Mucoromycota</taxon>
        <taxon>Glomeromycotina</taxon>
        <taxon>Glomeromycetes</taxon>
        <taxon>Archaeosporales</taxon>
        <taxon>Ambisporaceae</taxon>
        <taxon>Ambispora</taxon>
    </lineage>
</organism>
<proteinExistence type="predicted"/>
<accession>A0A9N9GE19</accession>
<name>A0A9N9GE19_9GLOM</name>
<dbReference type="GO" id="GO:0032259">
    <property type="term" value="P:methylation"/>
    <property type="evidence" value="ECO:0007669"/>
    <property type="project" value="UniProtKB-KW"/>
</dbReference>
<keyword evidence="4" id="KW-0175">Coiled coil</keyword>
<dbReference type="SUPFAM" id="SSF82199">
    <property type="entry name" value="SET domain"/>
    <property type="match status" value="1"/>
</dbReference>